<comment type="caution">
    <text evidence="3">The sequence shown here is derived from an EMBL/GenBank/DDBJ whole genome shotgun (WGS) entry which is preliminary data.</text>
</comment>
<keyword evidence="1 3" id="KW-0808">Transferase</keyword>
<organism evidence="3 4">
    <name type="scientific">Clostridium saccharobutylicum</name>
    <dbReference type="NCBI Taxonomy" id="169679"/>
    <lineage>
        <taxon>Bacteria</taxon>
        <taxon>Bacillati</taxon>
        <taxon>Bacillota</taxon>
        <taxon>Clostridia</taxon>
        <taxon>Eubacteriales</taxon>
        <taxon>Clostridiaceae</taxon>
        <taxon>Clostridium</taxon>
    </lineage>
</organism>
<dbReference type="GO" id="GO:0008080">
    <property type="term" value="F:N-acetyltransferase activity"/>
    <property type="evidence" value="ECO:0007669"/>
    <property type="project" value="InterPro"/>
</dbReference>
<dbReference type="PANTHER" id="PTHR13947">
    <property type="entry name" value="GNAT FAMILY N-ACETYLTRANSFERASE"/>
    <property type="match status" value="1"/>
</dbReference>
<dbReference type="AlphaFoldDB" id="A0A1S8NHP2"/>
<proteinExistence type="predicted"/>
<dbReference type="PROSITE" id="PS51186">
    <property type="entry name" value="GNAT"/>
    <property type="match status" value="1"/>
</dbReference>
<evidence type="ECO:0000259" key="2">
    <source>
        <dbReference type="PROSITE" id="PS51186"/>
    </source>
</evidence>
<dbReference type="PANTHER" id="PTHR13947:SF37">
    <property type="entry name" value="LD18367P"/>
    <property type="match status" value="1"/>
</dbReference>
<dbReference type="InterPro" id="IPR016181">
    <property type="entry name" value="Acyl_CoA_acyltransferase"/>
</dbReference>
<dbReference type="RefSeq" id="WP_077863758.1">
    <property type="nucleotide sequence ID" value="NZ_LZYZ01000001.1"/>
</dbReference>
<dbReference type="InterPro" id="IPR050769">
    <property type="entry name" value="NAT_camello-type"/>
</dbReference>
<feature type="domain" description="N-acetyltransferase" evidence="2">
    <location>
        <begin position="1"/>
        <end position="154"/>
    </location>
</feature>
<reference evidence="3 4" key="1">
    <citation type="submission" date="2016-05" db="EMBL/GenBank/DDBJ databases">
        <title>Microbial solvent formation.</title>
        <authorList>
            <person name="Poehlein A."/>
            <person name="Montoya Solano J.D."/>
            <person name="Flitsch S."/>
            <person name="Krabben P."/>
            <person name="Duerre P."/>
            <person name="Daniel R."/>
        </authorList>
    </citation>
    <scope>NUCLEOTIDE SEQUENCE [LARGE SCALE GENOMIC DNA]</scope>
    <source>
        <strain evidence="3 4">L1-8</strain>
    </source>
</reference>
<dbReference type="InterPro" id="IPR000182">
    <property type="entry name" value="GNAT_dom"/>
</dbReference>
<evidence type="ECO:0000313" key="4">
    <source>
        <dbReference type="Proteomes" id="UP000191154"/>
    </source>
</evidence>
<dbReference type="Proteomes" id="UP000191154">
    <property type="component" value="Unassembled WGS sequence"/>
</dbReference>
<evidence type="ECO:0000313" key="3">
    <source>
        <dbReference type="EMBL" id="OOM15999.1"/>
    </source>
</evidence>
<evidence type="ECO:0000256" key="1">
    <source>
        <dbReference type="ARBA" id="ARBA00022679"/>
    </source>
</evidence>
<dbReference type="Pfam" id="PF13673">
    <property type="entry name" value="Acetyltransf_10"/>
    <property type="match status" value="1"/>
</dbReference>
<dbReference type="SUPFAM" id="SSF55729">
    <property type="entry name" value="Acyl-CoA N-acyltransferases (Nat)"/>
    <property type="match status" value="1"/>
</dbReference>
<sequence length="154" mass="17618">MNIKVIKGNMNYINDCEDALVNSELGKRYFSKEGSARKSLEEGIIKSEIYIAIDNNNSCKGFIWIILNGAFHSFPYIHMLFVKSESRGHGIGKRLLNFAESFCCENYSKLFLVVGDFNSDARRLYERIGYFEIGGIPNLYRNGITECLMMKSIE</sequence>
<dbReference type="Gene3D" id="3.40.630.30">
    <property type="match status" value="1"/>
</dbReference>
<dbReference type="STRING" id="169679.CSACC_36620"/>
<dbReference type="EMBL" id="LZYZ01000001">
    <property type="protein sequence ID" value="OOM15999.1"/>
    <property type="molecule type" value="Genomic_DNA"/>
</dbReference>
<accession>A0A1S8NHP2</accession>
<dbReference type="CDD" id="cd04301">
    <property type="entry name" value="NAT_SF"/>
    <property type="match status" value="1"/>
</dbReference>
<name>A0A1S8NHP2_CLOSA</name>
<protein>
    <submittedName>
        <fullName evidence="3">Acetyltransferase (GNAT) family protein</fullName>
    </submittedName>
</protein>
<gene>
    <name evidence="3" type="ORF">CLOSAC_02700</name>
</gene>